<comment type="caution">
    <text evidence="2">The sequence shown here is derived from an EMBL/GenBank/DDBJ whole genome shotgun (WGS) entry which is preliminary data.</text>
</comment>
<feature type="domain" description="Metallo-beta-lactamase" evidence="1">
    <location>
        <begin position="25"/>
        <end position="230"/>
    </location>
</feature>
<dbReference type="Pfam" id="PF00753">
    <property type="entry name" value="Lactamase_B"/>
    <property type="match status" value="1"/>
</dbReference>
<dbReference type="Proteomes" id="UP001596505">
    <property type="component" value="Unassembled WGS sequence"/>
</dbReference>
<dbReference type="InterPro" id="IPR037482">
    <property type="entry name" value="ST1585_MBL-fold"/>
</dbReference>
<dbReference type="SMART" id="SM00849">
    <property type="entry name" value="Lactamase_B"/>
    <property type="match status" value="1"/>
</dbReference>
<protein>
    <submittedName>
        <fullName evidence="2">MBL fold metallo-hydrolase</fullName>
    </submittedName>
</protein>
<evidence type="ECO:0000259" key="1">
    <source>
        <dbReference type="SMART" id="SM00849"/>
    </source>
</evidence>
<dbReference type="InterPro" id="IPR050855">
    <property type="entry name" value="NDM-1-like"/>
</dbReference>
<evidence type="ECO:0000313" key="3">
    <source>
        <dbReference type="Proteomes" id="UP001596505"/>
    </source>
</evidence>
<evidence type="ECO:0000313" key="2">
    <source>
        <dbReference type="EMBL" id="MFC7394181.1"/>
    </source>
</evidence>
<dbReference type="InterPro" id="IPR036866">
    <property type="entry name" value="RibonucZ/Hydroxyglut_hydro"/>
</dbReference>
<sequence>MQAKKPIDLGYGIHLIDGFDLGLPFRTGTYIFDEEELTLIETGPGPSVPYIKQGLKDLDFSLEQVKYIILTHIHLDHAGGAGLLLKECPNAKVVVHPRGARHLTDPGKLIAGARAVYGEKFDELFGSIVPIPEERLLIKGEGDTLVISSHRTLEFIDTPGHAKHHFSIFDPVSNGMFTGDTAGIHYKWLEEDGVDFFLPTTSPNHFDPEAMVNSISRFRKYELDRLYFGHFGMTEKIDEVFRQVTEWIPIFVKEGEKALESGKDIRDLANSLRNRVSQHLKQFKISDNHKVFKVIELDLQVSAMGVIDYLQKKQSLKK</sequence>
<dbReference type="SUPFAM" id="SSF56281">
    <property type="entry name" value="Metallo-hydrolase/oxidoreductase"/>
    <property type="match status" value="1"/>
</dbReference>
<dbReference type="CDD" id="cd07726">
    <property type="entry name" value="ST1585-like_MBL-fold"/>
    <property type="match status" value="1"/>
</dbReference>
<name>A0ABW2PXN6_9BACL</name>
<accession>A0ABW2PXN6</accession>
<proteinExistence type="predicted"/>
<dbReference type="RefSeq" id="WP_380967276.1">
    <property type="nucleotide sequence ID" value="NZ_JBHTCO010000019.1"/>
</dbReference>
<dbReference type="PANTHER" id="PTHR42951:SF22">
    <property type="entry name" value="METALLO BETA-LACTAMASE SUPERFAMILY LIPOPROTEIN"/>
    <property type="match status" value="1"/>
</dbReference>
<dbReference type="Gene3D" id="3.60.15.10">
    <property type="entry name" value="Ribonuclease Z/Hydroxyacylglutathione hydrolase-like"/>
    <property type="match status" value="1"/>
</dbReference>
<keyword evidence="3" id="KW-1185">Reference proteome</keyword>
<organism evidence="2 3">
    <name type="scientific">Scopulibacillus cellulosilyticus</name>
    <dbReference type="NCBI Taxonomy" id="2665665"/>
    <lineage>
        <taxon>Bacteria</taxon>
        <taxon>Bacillati</taxon>
        <taxon>Bacillota</taxon>
        <taxon>Bacilli</taxon>
        <taxon>Bacillales</taxon>
        <taxon>Sporolactobacillaceae</taxon>
        <taxon>Scopulibacillus</taxon>
    </lineage>
</organism>
<reference evidence="3" key="1">
    <citation type="journal article" date="2019" name="Int. J. Syst. Evol. Microbiol.">
        <title>The Global Catalogue of Microorganisms (GCM) 10K type strain sequencing project: providing services to taxonomists for standard genome sequencing and annotation.</title>
        <authorList>
            <consortium name="The Broad Institute Genomics Platform"/>
            <consortium name="The Broad Institute Genome Sequencing Center for Infectious Disease"/>
            <person name="Wu L."/>
            <person name="Ma J."/>
        </authorList>
    </citation>
    <scope>NUCLEOTIDE SEQUENCE [LARGE SCALE GENOMIC DNA]</scope>
    <source>
        <strain evidence="3">CGMCC 1.16305</strain>
    </source>
</reference>
<dbReference type="PANTHER" id="PTHR42951">
    <property type="entry name" value="METALLO-BETA-LACTAMASE DOMAIN-CONTAINING"/>
    <property type="match status" value="1"/>
</dbReference>
<dbReference type="InterPro" id="IPR001279">
    <property type="entry name" value="Metallo-B-lactamas"/>
</dbReference>
<gene>
    <name evidence="2" type="ORF">ACFQRG_14590</name>
</gene>
<dbReference type="EMBL" id="JBHTCO010000019">
    <property type="protein sequence ID" value="MFC7394181.1"/>
    <property type="molecule type" value="Genomic_DNA"/>
</dbReference>